<dbReference type="PROSITE" id="PS50089">
    <property type="entry name" value="ZF_RING_2"/>
    <property type="match status" value="1"/>
</dbReference>
<protein>
    <recommendedName>
        <fullName evidence="6">RING-type domain-containing protein</fullName>
    </recommendedName>
</protein>
<keyword evidence="8" id="KW-1185">Reference proteome</keyword>
<dbReference type="Proteomes" id="UP000799424">
    <property type="component" value="Unassembled WGS sequence"/>
</dbReference>
<evidence type="ECO:0000256" key="3">
    <source>
        <dbReference type="ARBA" id="ARBA00022833"/>
    </source>
</evidence>
<evidence type="ECO:0000259" key="6">
    <source>
        <dbReference type="PROSITE" id="PS50089"/>
    </source>
</evidence>
<dbReference type="GO" id="GO:0061630">
    <property type="term" value="F:ubiquitin protein ligase activity"/>
    <property type="evidence" value="ECO:0007669"/>
    <property type="project" value="TreeGrafter"/>
</dbReference>
<sequence>MSQTQDTIPTQPPTSMPALRSQAEFLMTGVLPIAPLPNADCSVCIEKLADDVVQMVACQHTFHCVCILAWLQGDEQKNRSCPNCREELYEAAPRARGRNFAGQQFGARWEVNPRPQVREGMTGAEMFGAFFERSEDSLTPEDHVGNVEQPARAPLNSFGTVRPADTRVRGLQQYGNAPWDINAPPNGRDGEDMSTSDSDDVDYNDDDDDDEEPEHPRMPVDRVNEMYEGWVAGNGIWRDAAPSDPPQTEPTPEEAPAVSARDQRRARMERYLNHRFRSAAWERREVARRRDFEARRWARRNREGF</sequence>
<feature type="compositionally biased region" description="Acidic residues" evidence="5">
    <location>
        <begin position="192"/>
        <end position="213"/>
    </location>
</feature>
<name>A0A6A6ZMH8_9PLEO</name>
<feature type="region of interest" description="Disordered" evidence="5">
    <location>
        <begin position="137"/>
        <end position="223"/>
    </location>
</feature>
<dbReference type="GO" id="GO:0008270">
    <property type="term" value="F:zinc ion binding"/>
    <property type="evidence" value="ECO:0007669"/>
    <property type="project" value="UniProtKB-KW"/>
</dbReference>
<proteinExistence type="predicted"/>
<evidence type="ECO:0000256" key="1">
    <source>
        <dbReference type="ARBA" id="ARBA00022723"/>
    </source>
</evidence>
<dbReference type="EMBL" id="MU006235">
    <property type="protein sequence ID" value="KAF2822270.1"/>
    <property type="molecule type" value="Genomic_DNA"/>
</dbReference>
<dbReference type="PANTHER" id="PTHR45969">
    <property type="entry name" value="RING ZINC FINGER PROTEIN-RELATED"/>
    <property type="match status" value="1"/>
</dbReference>
<dbReference type="AlphaFoldDB" id="A0A6A6ZMH8"/>
<organism evidence="7 8">
    <name type="scientific">Ophiobolus disseminans</name>
    <dbReference type="NCBI Taxonomy" id="1469910"/>
    <lineage>
        <taxon>Eukaryota</taxon>
        <taxon>Fungi</taxon>
        <taxon>Dikarya</taxon>
        <taxon>Ascomycota</taxon>
        <taxon>Pezizomycotina</taxon>
        <taxon>Dothideomycetes</taxon>
        <taxon>Pleosporomycetidae</taxon>
        <taxon>Pleosporales</taxon>
        <taxon>Pleosporineae</taxon>
        <taxon>Phaeosphaeriaceae</taxon>
        <taxon>Ophiobolus</taxon>
    </lineage>
</organism>
<dbReference type="InterPro" id="IPR001841">
    <property type="entry name" value="Znf_RING"/>
</dbReference>
<evidence type="ECO:0000313" key="8">
    <source>
        <dbReference type="Proteomes" id="UP000799424"/>
    </source>
</evidence>
<evidence type="ECO:0000256" key="5">
    <source>
        <dbReference type="SAM" id="MobiDB-lite"/>
    </source>
</evidence>
<dbReference type="GO" id="GO:0016567">
    <property type="term" value="P:protein ubiquitination"/>
    <property type="evidence" value="ECO:0007669"/>
    <property type="project" value="TreeGrafter"/>
</dbReference>
<dbReference type="Pfam" id="PF13639">
    <property type="entry name" value="zf-RING_2"/>
    <property type="match status" value="1"/>
</dbReference>
<dbReference type="PANTHER" id="PTHR45969:SF69">
    <property type="entry name" value="FINGER DOMAIN PROTEIN, PUTATIVE (AFU_ORTHOLOGUE AFUA_3G12190)-RELATED"/>
    <property type="match status" value="1"/>
</dbReference>
<dbReference type="SUPFAM" id="SSF57850">
    <property type="entry name" value="RING/U-box"/>
    <property type="match status" value="1"/>
</dbReference>
<dbReference type="InterPro" id="IPR013083">
    <property type="entry name" value="Znf_RING/FYVE/PHD"/>
</dbReference>
<feature type="domain" description="RING-type" evidence="6">
    <location>
        <begin position="41"/>
        <end position="85"/>
    </location>
</feature>
<dbReference type="OrthoDB" id="8062037at2759"/>
<gene>
    <name evidence="7" type="ORF">CC86DRAFT_410642</name>
</gene>
<evidence type="ECO:0000313" key="7">
    <source>
        <dbReference type="EMBL" id="KAF2822270.1"/>
    </source>
</evidence>
<evidence type="ECO:0000256" key="2">
    <source>
        <dbReference type="ARBA" id="ARBA00022771"/>
    </source>
</evidence>
<dbReference type="SMART" id="SM00184">
    <property type="entry name" value="RING"/>
    <property type="match status" value="1"/>
</dbReference>
<evidence type="ECO:0000256" key="4">
    <source>
        <dbReference type="PROSITE-ProRule" id="PRU00175"/>
    </source>
</evidence>
<keyword evidence="1" id="KW-0479">Metal-binding</keyword>
<keyword evidence="2 4" id="KW-0863">Zinc-finger</keyword>
<accession>A0A6A6ZMH8</accession>
<feature type="compositionally biased region" description="Basic and acidic residues" evidence="5">
    <location>
        <begin position="214"/>
        <end position="223"/>
    </location>
</feature>
<reference evidence="7" key="1">
    <citation type="journal article" date="2020" name="Stud. Mycol.">
        <title>101 Dothideomycetes genomes: a test case for predicting lifestyles and emergence of pathogens.</title>
        <authorList>
            <person name="Haridas S."/>
            <person name="Albert R."/>
            <person name="Binder M."/>
            <person name="Bloem J."/>
            <person name="Labutti K."/>
            <person name="Salamov A."/>
            <person name="Andreopoulos B."/>
            <person name="Baker S."/>
            <person name="Barry K."/>
            <person name="Bills G."/>
            <person name="Bluhm B."/>
            <person name="Cannon C."/>
            <person name="Castanera R."/>
            <person name="Culley D."/>
            <person name="Daum C."/>
            <person name="Ezra D."/>
            <person name="Gonzalez J."/>
            <person name="Henrissat B."/>
            <person name="Kuo A."/>
            <person name="Liang C."/>
            <person name="Lipzen A."/>
            <person name="Lutzoni F."/>
            <person name="Magnuson J."/>
            <person name="Mondo S."/>
            <person name="Nolan M."/>
            <person name="Ohm R."/>
            <person name="Pangilinan J."/>
            <person name="Park H.-J."/>
            <person name="Ramirez L."/>
            <person name="Alfaro M."/>
            <person name="Sun H."/>
            <person name="Tritt A."/>
            <person name="Yoshinaga Y."/>
            <person name="Zwiers L.-H."/>
            <person name="Turgeon B."/>
            <person name="Goodwin S."/>
            <person name="Spatafora J."/>
            <person name="Crous P."/>
            <person name="Grigoriev I."/>
        </authorList>
    </citation>
    <scope>NUCLEOTIDE SEQUENCE</scope>
    <source>
        <strain evidence="7">CBS 113818</strain>
    </source>
</reference>
<keyword evidence="3" id="KW-0862">Zinc</keyword>
<dbReference type="Gene3D" id="3.30.40.10">
    <property type="entry name" value="Zinc/RING finger domain, C3HC4 (zinc finger)"/>
    <property type="match status" value="1"/>
</dbReference>
<feature type="region of interest" description="Disordered" evidence="5">
    <location>
        <begin position="236"/>
        <end position="264"/>
    </location>
</feature>